<dbReference type="Proteomes" id="UP000186817">
    <property type="component" value="Unassembled WGS sequence"/>
</dbReference>
<comment type="caution">
    <text evidence="2">The sequence shown here is derived from an EMBL/GenBank/DDBJ whole genome shotgun (WGS) entry which is preliminary data.</text>
</comment>
<proteinExistence type="predicted"/>
<dbReference type="AlphaFoldDB" id="A0A1Q9EFB7"/>
<evidence type="ECO:0000313" key="2">
    <source>
        <dbReference type="EMBL" id="OLQ06113.1"/>
    </source>
</evidence>
<evidence type="ECO:0000256" key="1">
    <source>
        <dbReference type="SAM" id="MobiDB-lite"/>
    </source>
</evidence>
<organism evidence="2 3">
    <name type="scientific">Symbiodinium microadriaticum</name>
    <name type="common">Dinoflagellate</name>
    <name type="synonym">Zooxanthella microadriatica</name>
    <dbReference type="NCBI Taxonomy" id="2951"/>
    <lineage>
        <taxon>Eukaryota</taxon>
        <taxon>Sar</taxon>
        <taxon>Alveolata</taxon>
        <taxon>Dinophyceae</taxon>
        <taxon>Suessiales</taxon>
        <taxon>Symbiodiniaceae</taxon>
        <taxon>Symbiodinium</taxon>
    </lineage>
</organism>
<sequence>MVCCSQSLNPTGYQATVRLPCLPEAWATKLFAGEVCLNKQAAEQSAAAIALAAIEADEGLCTLANEKAPKKPPAEGTEGKKPGGGKGWKNWWAPTPAGPDLPREAISEAPLPATVMEWKGQFGWVKLVQPLEHPAASKREGKVQNQDIHIVVGGAIMPFYTELVALMRKDATTIAALLIHLQRARLQVDYNLLLFRAAALIRLFKHLMVNYAEEFGHSLRLLIEQNMELRPADNQKRLARFKTFHEDPSMLALLKRASVSLQLMQHATAIACRESGPEPALKQLASQKVEQATSSHLQSILANFSRDLSLDLDDVVLTLWMTQSHICIRFHVFTKWPYKIWTLSKQFNAAVYLHSMDQFLQEDEAWHSKKHFDQTLLADTNMVDKDKAAAIEKLMQKDDWRSEVFWEQVYLHKQDLKEGKESLSEGAMVSVKVYLDSMGLGAVEV</sequence>
<gene>
    <name evidence="2" type="ORF">AK812_SmicGene10618</name>
</gene>
<name>A0A1Q9EFB7_SYMMI</name>
<dbReference type="EMBL" id="LSRX01000167">
    <property type="protein sequence ID" value="OLQ06113.1"/>
    <property type="molecule type" value="Genomic_DNA"/>
</dbReference>
<feature type="region of interest" description="Disordered" evidence="1">
    <location>
        <begin position="65"/>
        <end position="90"/>
    </location>
</feature>
<reference evidence="2 3" key="1">
    <citation type="submission" date="2016-02" db="EMBL/GenBank/DDBJ databases">
        <title>Genome analysis of coral dinoflagellate symbionts highlights evolutionary adaptations to a symbiotic lifestyle.</title>
        <authorList>
            <person name="Aranda M."/>
            <person name="Li Y."/>
            <person name="Liew Y.J."/>
            <person name="Baumgarten S."/>
            <person name="Simakov O."/>
            <person name="Wilson M."/>
            <person name="Piel J."/>
            <person name="Ashoor H."/>
            <person name="Bougouffa S."/>
            <person name="Bajic V.B."/>
            <person name="Ryu T."/>
            <person name="Ravasi T."/>
            <person name="Bayer T."/>
            <person name="Micklem G."/>
            <person name="Kim H."/>
            <person name="Bhak J."/>
            <person name="Lajeunesse T.C."/>
            <person name="Voolstra C.R."/>
        </authorList>
    </citation>
    <scope>NUCLEOTIDE SEQUENCE [LARGE SCALE GENOMIC DNA]</scope>
    <source>
        <strain evidence="2 3">CCMP2467</strain>
    </source>
</reference>
<feature type="compositionally biased region" description="Basic and acidic residues" evidence="1">
    <location>
        <begin position="67"/>
        <end position="81"/>
    </location>
</feature>
<evidence type="ECO:0000313" key="3">
    <source>
        <dbReference type="Proteomes" id="UP000186817"/>
    </source>
</evidence>
<dbReference type="OrthoDB" id="438886at2759"/>
<keyword evidence="3" id="KW-1185">Reference proteome</keyword>
<accession>A0A1Q9EFB7</accession>
<protein>
    <submittedName>
        <fullName evidence="2">Uncharacterized protein</fullName>
    </submittedName>
</protein>